<gene>
    <name evidence="5" type="ORF">ACFOES_19525</name>
</gene>
<evidence type="ECO:0000256" key="1">
    <source>
        <dbReference type="ARBA" id="ARBA00006432"/>
    </source>
</evidence>
<dbReference type="Gene3D" id="3.30.300.30">
    <property type="match status" value="1"/>
</dbReference>
<dbReference type="Pfam" id="PF00501">
    <property type="entry name" value="AMP-binding"/>
    <property type="match status" value="1"/>
</dbReference>
<dbReference type="PANTHER" id="PTHR43201:SF5">
    <property type="entry name" value="MEDIUM-CHAIN ACYL-COA LIGASE ACSF2, MITOCHONDRIAL"/>
    <property type="match status" value="1"/>
</dbReference>
<evidence type="ECO:0000259" key="4">
    <source>
        <dbReference type="Pfam" id="PF13193"/>
    </source>
</evidence>
<name>A0ABV7AMS7_9RHOB</name>
<dbReference type="PANTHER" id="PTHR43201">
    <property type="entry name" value="ACYL-COA SYNTHETASE"/>
    <property type="match status" value="1"/>
</dbReference>
<reference evidence="6" key="1">
    <citation type="journal article" date="2019" name="Int. J. Syst. Evol. Microbiol.">
        <title>The Global Catalogue of Microorganisms (GCM) 10K type strain sequencing project: providing services to taxonomists for standard genome sequencing and annotation.</title>
        <authorList>
            <consortium name="The Broad Institute Genomics Platform"/>
            <consortium name="The Broad Institute Genome Sequencing Center for Infectious Disease"/>
            <person name="Wu L."/>
            <person name="Ma J."/>
        </authorList>
    </citation>
    <scope>NUCLEOTIDE SEQUENCE [LARGE SCALE GENOMIC DNA]</scope>
    <source>
        <strain evidence="6">KCTC 62192</strain>
    </source>
</reference>
<dbReference type="Pfam" id="PF13193">
    <property type="entry name" value="AMP-binding_C"/>
    <property type="match status" value="1"/>
</dbReference>
<evidence type="ECO:0000313" key="6">
    <source>
        <dbReference type="Proteomes" id="UP001595443"/>
    </source>
</evidence>
<dbReference type="InterPro" id="IPR020845">
    <property type="entry name" value="AMP-binding_CS"/>
</dbReference>
<dbReference type="CDD" id="cd05917">
    <property type="entry name" value="FACL_like_2"/>
    <property type="match status" value="1"/>
</dbReference>
<evidence type="ECO:0000256" key="2">
    <source>
        <dbReference type="ARBA" id="ARBA00022598"/>
    </source>
</evidence>
<comment type="caution">
    <text evidence="5">The sequence shown here is derived from an EMBL/GenBank/DDBJ whole genome shotgun (WGS) entry which is preliminary data.</text>
</comment>
<organism evidence="5 6">
    <name type="scientific">Acidimangrovimonas pyrenivorans</name>
    <dbReference type="NCBI Taxonomy" id="2030798"/>
    <lineage>
        <taxon>Bacteria</taxon>
        <taxon>Pseudomonadati</taxon>
        <taxon>Pseudomonadota</taxon>
        <taxon>Alphaproteobacteria</taxon>
        <taxon>Rhodobacterales</taxon>
        <taxon>Paracoccaceae</taxon>
        <taxon>Acidimangrovimonas</taxon>
    </lineage>
</organism>
<evidence type="ECO:0000259" key="3">
    <source>
        <dbReference type="Pfam" id="PF00501"/>
    </source>
</evidence>
<dbReference type="EMBL" id="JBHRSK010000018">
    <property type="protein sequence ID" value="MFC2970293.1"/>
    <property type="molecule type" value="Genomic_DNA"/>
</dbReference>
<dbReference type="InterPro" id="IPR000873">
    <property type="entry name" value="AMP-dep_synth/lig_dom"/>
</dbReference>
<dbReference type="Proteomes" id="UP001595443">
    <property type="component" value="Unassembled WGS sequence"/>
</dbReference>
<dbReference type="Gene3D" id="3.40.50.12780">
    <property type="entry name" value="N-terminal domain of ligase-like"/>
    <property type="match status" value="1"/>
</dbReference>
<accession>A0ABV7AMS7</accession>
<dbReference type="InterPro" id="IPR042099">
    <property type="entry name" value="ANL_N_sf"/>
</dbReference>
<dbReference type="InterPro" id="IPR025110">
    <property type="entry name" value="AMP-bd_C"/>
</dbReference>
<comment type="similarity">
    <text evidence="1">Belongs to the ATP-dependent AMP-binding enzyme family.</text>
</comment>
<dbReference type="SUPFAM" id="SSF56801">
    <property type="entry name" value="Acetyl-CoA synthetase-like"/>
    <property type="match status" value="1"/>
</dbReference>
<evidence type="ECO:0000313" key="5">
    <source>
        <dbReference type="EMBL" id="MFC2970293.1"/>
    </source>
</evidence>
<feature type="domain" description="AMP-dependent synthetase/ligase" evidence="3">
    <location>
        <begin position="40"/>
        <end position="429"/>
    </location>
</feature>
<keyword evidence="2" id="KW-0436">Ligase</keyword>
<keyword evidence="6" id="KW-1185">Reference proteome</keyword>
<sequence>MTTEMTRDKRLDIAPTRGLAHVAGATDVPLIEDSIPALLARTAETWPEREAAVFTGEGIRWTWREFAARVDRLAAGLLRLGLGHGDRIGIWAPNRSEWLLTQFATARIGVILVNVNPAYRLHELEFALKKTGCRALVLAERFKSSDYVGMINRLVPELARAQPGQLECRKLPDLRDVVTLGETSYPGCHRFMDVEAMGEAVAASELDALTAALDANEPINIQFTSGTTGAPKGATLTHRNIVNNAHFVTGAMKATEADRVCIPVPFYHCFGMVMGTLGCVTKGATIVVPGEGFDPAATLSCVAAERCTALYGVPTMFVAMLEHPDFAQHDLSSLRTGIMAGAPCPIEVMKQVQSKMHMSEVTIAYGMTETSPVSFQSGTDTPLEKRVSSVGQIQPHLEVKIVREDGSIANVGEQGQLLTRGYSVMCGYWGEPERTAEAVDAEGWMRTGDLARIDAEGYCNITGRVKDMILRGGENIYPREIEEFLYTHPDVSQVQVFGIPDHKYGEIVAAWIVPRPGTTPTEAGIKEFCRDQIAHFKIPAVIRFKDELPMTVTGKPQKFVMRDAMIEELELEVEQTA</sequence>
<protein>
    <submittedName>
        <fullName evidence="5">AMP-binding protein</fullName>
    </submittedName>
</protein>
<dbReference type="NCBIfam" id="NF009233">
    <property type="entry name" value="PRK12583.1"/>
    <property type="match status" value="1"/>
</dbReference>
<proteinExistence type="inferred from homology"/>
<dbReference type="PROSITE" id="PS00455">
    <property type="entry name" value="AMP_BINDING"/>
    <property type="match status" value="1"/>
</dbReference>
<dbReference type="InterPro" id="IPR045851">
    <property type="entry name" value="AMP-bd_C_sf"/>
</dbReference>
<feature type="domain" description="AMP-binding enzyme C-terminal" evidence="4">
    <location>
        <begin position="480"/>
        <end position="555"/>
    </location>
</feature>
<dbReference type="RefSeq" id="WP_377835119.1">
    <property type="nucleotide sequence ID" value="NZ_JBHRSK010000018.1"/>
</dbReference>